<proteinExistence type="predicted"/>
<accession>A0A1B0GQ18</accession>
<dbReference type="InterPro" id="IPR001849">
    <property type="entry name" value="PH_domain"/>
</dbReference>
<keyword evidence="2" id="KW-1185">Reference proteome</keyword>
<dbReference type="EMBL" id="AJVK01067147">
    <property type="status" value="NOT_ANNOTATED_CDS"/>
    <property type="molecule type" value="Genomic_DNA"/>
</dbReference>
<dbReference type="Proteomes" id="UP000092462">
    <property type="component" value="Unassembled WGS sequence"/>
</dbReference>
<dbReference type="AlphaFoldDB" id="A0A1B0GQ18"/>
<organism evidence="1 2">
    <name type="scientific">Phlebotomus papatasi</name>
    <name type="common">Sandfly</name>
    <dbReference type="NCBI Taxonomy" id="29031"/>
    <lineage>
        <taxon>Eukaryota</taxon>
        <taxon>Metazoa</taxon>
        <taxon>Ecdysozoa</taxon>
        <taxon>Arthropoda</taxon>
        <taxon>Hexapoda</taxon>
        <taxon>Insecta</taxon>
        <taxon>Pterygota</taxon>
        <taxon>Neoptera</taxon>
        <taxon>Endopterygota</taxon>
        <taxon>Diptera</taxon>
        <taxon>Nematocera</taxon>
        <taxon>Psychodoidea</taxon>
        <taxon>Psychodidae</taxon>
        <taxon>Phlebotomus</taxon>
        <taxon>Phlebotomus</taxon>
    </lineage>
</organism>
<dbReference type="VEuPathDB" id="VectorBase:PPAPM1_008157"/>
<dbReference type="PROSITE" id="PS50003">
    <property type="entry name" value="PH_DOMAIN"/>
    <property type="match status" value="1"/>
</dbReference>
<name>A0A1B0GQ18_PHLPP</name>
<evidence type="ECO:0000313" key="2">
    <source>
        <dbReference type="Proteomes" id="UP000092462"/>
    </source>
</evidence>
<protein>
    <submittedName>
        <fullName evidence="1">Uncharacterized protein</fullName>
    </submittedName>
</protein>
<sequence length="46" mass="5108">MLLLASTKEDQTRWVSRLSKRIQKCGYKANNINSAAGNDGSKISPR</sequence>
<reference evidence="1" key="1">
    <citation type="submission" date="2022-08" db="UniProtKB">
        <authorList>
            <consortium name="EnsemblMetazoa"/>
        </authorList>
    </citation>
    <scope>IDENTIFICATION</scope>
    <source>
        <strain evidence="1">Israel</strain>
    </source>
</reference>
<dbReference type="EnsemblMetazoa" id="PPAI008733-RA">
    <property type="protein sequence ID" value="PPAI008733-PA"/>
    <property type="gene ID" value="PPAI008733"/>
</dbReference>
<evidence type="ECO:0000313" key="1">
    <source>
        <dbReference type="EnsemblMetazoa" id="PPAI008733-PA"/>
    </source>
</evidence>
<dbReference type="VEuPathDB" id="VectorBase:PPAI008733"/>